<dbReference type="GeneID" id="87809726"/>
<keyword evidence="2" id="KW-1185">Reference proteome</keyword>
<dbReference type="EMBL" id="CP086717">
    <property type="protein sequence ID" value="WOO83024.1"/>
    <property type="molecule type" value="Genomic_DNA"/>
</dbReference>
<dbReference type="SUPFAM" id="SSF54427">
    <property type="entry name" value="NTF2-like"/>
    <property type="match status" value="1"/>
</dbReference>
<accession>A0AAF1BND3</accession>
<evidence type="ECO:0008006" key="3">
    <source>
        <dbReference type="Google" id="ProtNLM"/>
    </source>
</evidence>
<dbReference type="InterPro" id="IPR039437">
    <property type="entry name" value="FrzH/put_lumazine-bd"/>
</dbReference>
<gene>
    <name evidence="1" type="ORF">LOC62_04G006504</name>
</gene>
<dbReference type="Gene3D" id="3.10.450.50">
    <property type="match status" value="1"/>
</dbReference>
<dbReference type="Pfam" id="PF12893">
    <property type="entry name" value="Lumazine_bd_2"/>
    <property type="match status" value="1"/>
</dbReference>
<dbReference type="RefSeq" id="XP_062629056.1">
    <property type="nucleotide sequence ID" value="XM_062773072.1"/>
</dbReference>
<name>A0AAF1BND3_9TREE</name>
<evidence type="ECO:0000313" key="2">
    <source>
        <dbReference type="Proteomes" id="UP000827549"/>
    </source>
</evidence>
<dbReference type="InterPro" id="IPR032710">
    <property type="entry name" value="NTF2-like_dom_sf"/>
</dbReference>
<protein>
    <recommendedName>
        <fullName evidence="3">Nuclear transport factor 2 family protein</fullName>
    </recommendedName>
</protein>
<evidence type="ECO:0000313" key="1">
    <source>
        <dbReference type="EMBL" id="WOO83024.1"/>
    </source>
</evidence>
<sequence>MSYKPIPKAEYDAVVAHVQHFYVEAITQAHPERFAQGAHADARIQGAGLDELLAPFLAGRGNQPEWKSRIDVLGITPTTAAVRLEFEWGTPPALQGYTDFLNLVKFDQGGWKIVNKVFHGYLEQ</sequence>
<proteinExistence type="predicted"/>
<dbReference type="AlphaFoldDB" id="A0AAF1BND3"/>
<organism evidence="1 2">
    <name type="scientific">Vanrija pseudolonga</name>
    <dbReference type="NCBI Taxonomy" id="143232"/>
    <lineage>
        <taxon>Eukaryota</taxon>
        <taxon>Fungi</taxon>
        <taxon>Dikarya</taxon>
        <taxon>Basidiomycota</taxon>
        <taxon>Agaricomycotina</taxon>
        <taxon>Tremellomycetes</taxon>
        <taxon>Trichosporonales</taxon>
        <taxon>Trichosporonaceae</taxon>
        <taxon>Vanrija</taxon>
    </lineage>
</organism>
<dbReference type="Proteomes" id="UP000827549">
    <property type="component" value="Chromosome 4"/>
</dbReference>
<reference evidence="1" key="1">
    <citation type="submission" date="2023-10" db="EMBL/GenBank/DDBJ databases">
        <authorList>
            <person name="Noh H."/>
        </authorList>
    </citation>
    <scope>NUCLEOTIDE SEQUENCE</scope>
    <source>
        <strain evidence="1">DUCC4014</strain>
    </source>
</reference>